<evidence type="ECO:0000256" key="2">
    <source>
        <dbReference type="ARBA" id="ARBA00038334"/>
    </source>
</evidence>
<dbReference type="Proteomes" id="UP000469558">
    <property type="component" value="Unassembled WGS sequence"/>
</dbReference>
<evidence type="ECO:0000313" key="4">
    <source>
        <dbReference type="EMBL" id="TVY64209.1"/>
    </source>
</evidence>
<dbReference type="InterPro" id="IPR029058">
    <property type="entry name" value="AB_hydrolase_fold"/>
</dbReference>
<proteinExistence type="inferred from homology"/>
<dbReference type="Pfam" id="PF00561">
    <property type="entry name" value="Abhydrolase_1"/>
    <property type="match status" value="1"/>
</dbReference>
<dbReference type="InterPro" id="IPR000073">
    <property type="entry name" value="AB_hydrolase_1"/>
</dbReference>
<dbReference type="OrthoDB" id="284184at2759"/>
<reference evidence="4 5" key="1">
    <citation type="submission" date="2018-05" db="EMBL/GenBank/DDBJ databases">
        <title>Genome sequencing and assembly of the regulated plant pathogen Lachnellula willkommii and related sister species for the development of diagnostic species identification markers.</title>
        <authorList>
            <person name="Giroux E."/>
            <person name="Bilodeau G."/>
        </authorList>
    </citation>
    <scope>NUCLEOTIDE SEQUENCE [LARGE SCALE GENOMIC DNA]</scope>
    <source>
        <strain evidence="4 5">CBS 268.59</strain>
    </source>
</reference>
<evidence type="ECO:0000256" key="1">
    <source>
        <dbReference type="ARBA" id="ARBA00022801"/>
    </source>
</evidence>
<keyword evidence="5" id="KW-1185">Reference proteome</keyword>
<dbReference type="GO" id="GO:0016787">
    <property type="term" value="F:hydrolase activity"/>
    <property type="evidence" value="ECO:0007669"/>
    <property type="project" value="UniProtKB-KW"/>
</dbReference>
<dbReference type="EMBL" id="QGMK01001810">
    <property type="protein sequence ID" value="TVY64209.1"/>
    <property type="molecule type" value="Genomic_DNA"/>
</dbReference>
<organism evidence="4 5">
    <name type="scientific">Lachnellula suecica</name>
    <dbReference type="NCBI Taxonomy" id="602035"/>
    <lineage>
        <taxon>Eukaryota</taxon>
        <taxon>Fungi</taxon>
        <taxon>Dikarya</taxon>
        <taxon>Ascomycota</taxon>
        <taxon>Pezizomycotina</taxon>
        <taxon>Leotiomycetes</taxon>
        <taxon>Helotiales</taxon>
        <taxon>Lachnaceae</taxon>
        <taxon>Lachnellula</taxon>
    </lineage>
</organism>
<dbReference type="Gene3D" id="3.40.50.1820">
    <property type="entry name" value="alpha/beta hydrolase"/>
    <property type="match status" value="1"/>
</dbReference>
<feature type="domain" description="AB hydrolase-1" evidence="3">
    <location>
        <begin position="43"/>
        <end position="138"/>
    </location>
</feature>
<comment type="similarity">
    <text evidence="2">Belongs to the AB hydrolase superfamily. Epoxide hydrolase family.</text>
</comment>
<evidence type="ECO:0000313" key="5">
    <source>
        <dbReference type="Proteomes" id="UP000469558"/>
    </source>
</evidence>
<name>A0A8T9BUX0_9HELO</name>
<dbReference type="AlphaFoldDB" id="A0A8T9BUX0"/>
<evidence type="ECO:0000259" key="3">
    <source>
        <dbReference type="Pfam" id="PF00561"/>
    </source>
</evidence>
<gene>
    <name evidence="4" type="primary">HYES</name>
    <name evidence="4" type="ORF">LSUE1_G008468</name>
</gene>
<keyword evidence="1 4" id="KW-0378">Hydrolase</keyword>
<dbReference type="PANTHER" id="PTHR43329">
    <property type="entry name" value="EPOXIDE HYDROLASE"/>
    <property type="match status" value="1"/>
</dbReference>
<dbReference type="SUPFAM" id="SSF53474">
    <property type="entry name" value="alpha/beta-Hydrolases"/>
    <property type="match status" value="1"/>
</dbReference>
<comment type="caution">
    <text evidence="4">The sequence shown here is derived from an EMBL/GenBank/DDBJ whole genome shotgun (WGS) entry which is preliminary data.</text>
</comment>
<dbReference type="PRINTS" id="PR00412">
    <property type="entry name" value="EPOXHYDRLASE"/>
</dbReference>
<accession>A0A8T9BUX0</accession>
<protein>
    <submittedName>
        <fullName evidence="4">Soluble epoxide hydrolase</fullName>
    </submittedName>
</protein>
<sequence>MPTLNPTTIQDQTWQHGSFFVDDAREVKIHYVDCPSEPKEKGVILLIHGFPETYYQFRHVVTPFSEAGYRVIAPDYRGAGDSSHPKSGYDKVTVADDLYKLIHNHLGIKSPIHVVGQDIGGMIAHAYAATHASHTKSVMWGECPLPGGTPYESGFKHSPGMWHFAFHQQLDLPEVLVQGRENIYIKHFYDRLCVNPSGILPRDVEHYAASFAQPGGMRCGFELYRAFGRDAEDNRRMLEKDGKLGVPAAALCGEMSTLLEVAEEQTKEFYESVEVVTVDGSGHWTAEENPGDFVKKVVEFVGKHD</sequence>
<dbReference type="InterPro" id="IPR000639">
    <property type="entry name" value="Epox_hydrolase-like"/>
</dbReference>